<dbReference type="Pfam" id="PF04055">
    <property type="entry name" value="Radical_SAM"/>
    <property type="match status" value="1"/>
</dbReference>
<dbReference type="RefSeq" id="WP_132084979.1">
    <property type="nucleotide sequence ID" value="NZ_SLUK01000010.1"/>
</dbReference>
<comment type="similarity">
    <text evidence="6">Belongs to the UPF0313 family.</text>
</comment>
<keyword evidence="10" id="KW-1185">Reference proteome</keyword>
<dbReference type="PROSITE" id="PS51918">
    <property type="entry name" value="RADICAL_SAM"/>
    <property type="match status" value="1"/>
</dbReference>
<dbReference type="SFLD" id="SFLDG01069">
    <property type="entry name" value="UPF0313"/>
    <property type="match status" value="1"/>
</dbReference>
<name>A0A9X8UIE7_9FIRM</name>
<evidence type="ECO:0000256" key="6">
    <source>
        <dbReference type="HAMAP-Rule" id="MF_01251"/>
    </source>
</evidence>
<evidence type="ECO:0000256" key="7">
    <source>
        <dbReference type="SAM" id="MobiDB-lite"/>
    </source>
</evidence>
<reference evidence="9 10" key="1">
    <citation type="submission" date="2019-03" db="EMBL/GenBank/DDBJ databases">
        <title>Genomic Encyclopedia of Type Strains, Phase IV (KMG-IV): sequencing the most valuable type-strain genomes for metagenomic binning, comparative biology and taxonomic classification.</title>
        <authorList>
            <person name="Goeker M."/>
        </authorList>
    </citation>
    <scope>NUCLEOTIDE SEQUENCE [LARGE SCALE GENOMIC DNA]</scope>
    <source>
        <strain evidence="9 10">DSM 100433</strain>
    </source>
</reference>
<keyword evidence="5 6" id="KW-0411">Iron-sulfur</keyword>
<sequence length="634" mass="72124">MAFLPVNKQDMEARGWEQCDFVCVTGDAYVDHPSFGTAIITRVLEAAGFRVGVIAQPDFRDGRDVSRLGRPRLGFLVNSGNIDSMVAHYTAAKRRRSQDAYTPGNRAGARPDRAVEVYCHLLWRAFPDSIIIIGGVEASLRRFAHYDYWDDAVRESILCSSGADLLIYGMGENAVLEIARRLDEGAALKDMRGIRGICYLDDGADLPAGNVTVASFEKVRQDKAAYAKAHKAQMLEQDSAYGRPLVQRHGERYVVQTPPQPVLTTEQLDRVFSLPYERYYHPSYEALGGVKAIEEVEFSIMHNRGCFGNCNFCSIAYHQGRQIAVRSHESVLKEAEDFVKNPRFKGYIHDVGGPTADFRHPSCQGQLEHGLCKGRKCLAPVPCKQVDPDHSDYLRLLRELRAIKGVKKVFVRSGLRFDYILLERDRAFLEELIEHHVSGQLKVAPEHCSDHVLDKMGKPHIATYERFEKEFYRITKKVGKEQYLVPYLMSSHPGSRLQDAVDLALFLRRHRMRPEQVQDFYPTPGTTSTCMYYTGLDPMSGEAVYVPRTPQEKRQQRALLQYFKPENRRTVIEALVSIRREDLIGRGPDCLVEPDAQYTREHRAAPVKAQGRQRQRGKRPVQKPRRSNKAKRGR</sequence>
<gene>
    <name evidence="9" type="ORF">EDD78_11071</name>
</gene>
<keyword evidence="3 6" id="KW-0479">Metal-binding</keyword>
<dbReference type="GO" id="GO:0003824">
    <property type="term" value="F:catalytic activity"/>
    <property type="evidence" value="ECO:0007669"/>
    <property type="project" value="InterPro"/>
</dbReference>
<dbReference type="SMART" id="SM00729">
    <property type="entry name" value="Elp3"/>
    <property type="match status" value="1"/>
</dbReference>
<evidence type="ECO:0000256" key="1">
    <source>
        <dbReference type="ARBA" id="ARBA00022485"/>
    </source>
</evidence>
<keyword evidence="2 6" id="KW-0949">S-adenosyl-L-methionine</keyword>
<dbReference type="SFLD" id="SFLDG01082">
    <property type="entry name" value="B12-binding_domain_containing"/>
    <property type="match status" value="1"/>
</dbReference>
<dbReference type="InterPro" id="IPR022946">
    <property type="entry name" value="UPF0313"/>
</dbReference>
<evidence type="ECO:0000259" key="8">
    <source>
        <dbReference type="PROSITE" id="PS51918"/>
    </source>
</evidence>
<proteinExistence type="inferred from homology"/>
<dbReference type="InterPro" id="IPR006638">
    <property type="entry name" value="Elp3/MiaA/NifB-like_rSAM"/>
</dbReference>
<dbReference type="Proteomes" id="UP000294682">
    <property type="component" value="Unassembled WGS sequence"/>
</dbReference>
<dbReference type="AlphaFoldDB" id="A0A9X8UIE7"/>
<organism evidence="9 10">
    <name type="scientific">Harryflintia acetispora</name>
    <dbReference type="NCBI Taxonomy" id="1849041"/>
    <lineage>
        <taxon>Bacteria</taxon>
        <taxon>Bacillati</taxon>
        <taxon>Bacillota</taxon>
        <taxon>Clostridia</taxon>
        <taxon>Eubacteriales</taxon>
        <taxon>Oscillospiraceae</taxon>
        <taxon>Harryflintia</taxon>
    </lineage>
</organism>
<keyword evidence="1 6" id="KW-0004">4Fe-4S</keyword>
<dbReference type="NCBIfam" id="TIGR03904">
    <property type="entry name" value="SAM_YgiQ"/>
    <property type="match status" value="1"/>
</dbReference>
<feature type="region of interest" description="Disordered" evidence="7">
    <location>
        <begin position="589"/>
        <end position="634"/>
    </location>
</feature>
<dbReference type="InterPro" id="IPR024560">
    <property type="entry name" value="UPF0313_C"/>
</dbReference>
<dbReference type="Pfam" id="PF08497">
    <property type="entry name" value="Radical_SAM_N"/>
    <property type="match status" value="1"/>
</dbReference>
<evidence type="ECO:0000256" key="4">
    <source>
        <dbReference type="ARBA" id="ARBA00023004"/>
    </source>
</evidence>
<keyword evidence="4 6" id="KW-0408">Iron</keyword>
<dbReference type="InterPro" id="IPR023404">
    <property type="entry name" value="rSAM_horseshoe"/>
</dbReference>
<comment type="cofactor">
    <cofactor evidence="6">
        <name>[4Fe-4S] cluster</name>
        <dbReference type="ChEBI" id="CHEBI:49883"/>
    </cofactor>
    <text evidence="6">Binds 1 [4Fe-4S] cluster. The cluster is coordinated with 3 cysteines and an exchangeable S-adenosyl-L-methionine.</text>
</comment>
<dbReference type="Gene3D" id="3.80.30.20">
    <property type="entry name" value="tm_1862 like domain"/>
    <property type="match status" value="1"/>
</dbReference>
<accession>A0A9X8UIE7</accession>
<dbReference type="Pfam" id="PF11842">
    <property type="entry name" value="DUF3362"/>
    <property type="match status" value="1"/>
</dbReference>
<dbReference type="GO" id="GO:0005506">
    <property type="term" value="F:iron ion binding"/>
    <property type="evidence" value="ECO:0007669"/>
    <property type="project" value="UniProtKB-UniRule"/>
</dbReference>
<feature type="binding site" evidence="6">
    <location>
        <position position="306"/>
    </location>
    <ligand>
        <name>[4Fe-4S] cluster</name>
        <dbReference type="ChEBI" id="CHEBI:49883"/>
        <note>4Fe-4S-S-AdoMet</note>
    </ligand>
</feature>
<dbReference type="InterPro" id="IPR013704">
    <property type="entry name" value="UPF0313_N"/>
</dbReference>
<dbReference type="SFLD" id="SFLDS00029">
    <property type="entry name" value="Radical_SAM"/>
    <property type="match status" value="1"/>
</dbReference>
<protein>
    <submittedName>
        <fullName evidence="9">Radical SAM protein YgiQ</fullName>
    </submittedName>
</protein>
<dbReference type="InterPro" id="IPR007197">
    <property type="entry name" value="rSAM"/>
</dbReference>
<feature type="binding site" evidence="6">
    <location>
        <position position="310"/>
    </location>
    <ligand>
        <name>[4Fe-4S] cluster</name>
        <dbReference type="ChEBI" id="CHEBI:49883"/>
        <note>4Fe-4S-S-AdoMet</note>
    </ligand>
</feature>
<dbReference type="GO" id="GO:0051539">
    <property type="term" value="F:4 iron, 4 sulfur cluster binding"/>
    <property type="evidence" value="ECO:0007669"/>
    <property type="project" value="UniProtKB-KW"/>
</dbReference>
<dbReference type="HAMAP" id="MF_01251">
    <property type="entry name" value="UPF0313"/>
    <property type="match status" value="1"/>
</dbReference>
<evidence type="ECO:0000313" key="9">
    <source>
        <dbReference type="EMBL" id="TCL42445.1"/>
    </source>
</evidence>
<dbReference type="SUPFAM" id="SSF102114">
    <property type="entry name" value="Radical SAM enzymes"/>
    <property type="match status" value="1"/>
</dbReference>
<dbReference type="PANTHER" id="PTHR32331">
    <property type="entry name" value="UPF0313 PROTEIN YGIQ"/>
    <property type="match status" value="1"/>
</dbReference>
<evidence type="ECO:0000256" key="5">
    <source>
        <dbReference type="ARBA" id="ARBA00023014"/>
    </source>
</evidence>
<feature type="binding site" evidence="6">
    <location>
        <position position="313"/>
    </location>
    <ligand>
        <name>[4Fe-4S] cluster</name>
        <dbReference type="ChEBI" id="CHEBI:49883"/>
        <note>4Fe-4S-S-AdoMet</note>
    </ligand>
</feature>
<evidence type="ECO:0000256" key="2">
    <source>
        <dbReference type="ARBA" id="ARBA00022691"/>
    </source>
</evidence>
<feature type="compositionally biased region" description="Basic residues" evidence="7">
    <location>
        <begin position="611"/>
        <end position="634"/>
    </location>
</feature>
<dbReference type="PANTHER" id="PTHR32331:SF0">
    <property type="entry name" value="UPF0313 PROTEIN YGIQ"/>
    <property type="match status" value="1"/>
</dbReference>
<evidence type="ECO:0000313" key="10">
    <source>
        <dbReference type="Proteomes" id="UP000294682"/>
    </source>
</evidence>
<evidence type="ECO:0000256" key="3">
    <source>
        <dbReference type="ARBA" id="ARBA00022723"/>
    </source>
</evidence>
<dbReference type="EMBL" id="SLUK01000010">
    <property type="protein sequence ID" value="TCL42445.1"/>
    <property type="molecule type" value="Genomic_DNA"/>
</dbReference>
<feature type="domain" description="Radical SAM core" evidence="8">
    <location>
        <begin position="291"/>
        <end position="564"/>
    </location>
</feature>
<dbReference type="InterPro" id="IPR058240">
    <property type="entry name" value="rSAM_sf"/>
</dbReference>
<comment type="caution">
    <text evidence="9">The sequence shown here is derived from an EMBL/GenBank/DDBJ whole genome shotgun (WGS) entry which is preliminary data.</text>
</comment>